<dbReference type="InterPro" id="IPR007160">
    <property type="entry name" value="DUF362"/>
</dbReference>
<organism evidence="2 3">
    <name type="scientific">Aminivibrio pyruvatiphilus</name>
    <dbReference type="NCBI Taxonomy" id="1005740"/>
    <lineage>
        <taxon>Bacteria</taxon>
        <taxon>Thermotogati</taxon>
        <taxon>Synergistota</taxon>
        <taxon>Synergistia</taxon>
        <taxon>Synergistales</taxon>
        <taxon>Aminobacteriaceae</taxon>
        <taxon>Aminivibrio</taxon>
    </lineage>
</organism>
<keyword evidence="3" id="KW-1185">Reference proteome</keyword>
<dbReference type="RefSeq" id="WP_133957065.1">
    <property type="nucleotide sequence ID" value="NZ_SORI01000005.1"/>
</dbReference>
<dbReference type="OrthoDB" id="9807879at2"/>
<dbReference type="AlphaFoldDB" id="A0A4V3HGJ0"/>
<evidence type="ECO:0000313" key="3">
    <source>
        <dbReference type="Proteomes" id="UP000295066"/>
    </source>
</evidence>
<dbReference type="Pfam" id="PF04015">
    <property type="entry name" value="DUF362"/>
    <property type="match status" value="1"/>
</dbReference>
<feature type="domain" description="DUF362" evidence="1">
    <location>
        <begin position="71"/>
        <end position="268"/>
    </location>
</feature>
<sequence>MDRREFLKKTAALGLGGAALLLPGSVRRVLGAREGLPGLAAVRGGEPGEMFDRGVAALGGMERFVKKGQTVVIKPNMSWDVPPERGGNTNPGLVERIVRRCLEAGASRVYAFDHTCDLWRNSYRNSGVEDAVKRGGGVAVPADTSGYYQKVPLPGGRALKETAVHELMIECDVFINVPVLKHHGGAGITMGMKNLMGTVWNRGEFHSKGLHQCIADVSLFRKPALTVIDAYRMMTRNGPRGTSEGDVTLLKAQILSTDIVAGDAAAARIFGADPKNVSYIRSAAGMGIGTMDLESLGVERIAL</sequence>
<dbReference type="InterPro" id="IPR019546">
    <property type="entry name" value="TAT_signal_bac_arc"/>
</dbReference>
<comment type="caution">
    <text evidence="2">The sequence shown here is derived from an EMBL/GenBank/DDBJ whole genome shotgun (WGS) entry which is preliminary data.</text>
</comment>
<protein>
    <submittedName>
        <fullName evidence="2">Secreted protein</fullName>
    </submittedName>
</protein>
<dbReference type="EMBL" id="SORI01000005">
    <property type="protein sequence ID" value="TDY61611.1"/>
    <property type="molecule type" value="Genomic_DNA"/>
</dbReference>
<accession>A0A4V3HGJ0</accession>
<evidence type="ECO:0000259" key="1">
    <source>
        <dbReference type="Pfam" id="PF04015"/>
    </source>
</evidence>
<gene>
    <name evidence="2" type="ORF">C8D99_10523</name>
</gene>
<dbReference type="Proteomes" id="UP000295066">
    <property type="component" value="Unassembled WGS sequence"/>
</dbReference>
<proteinExistence type="predicted"/>
<evidence type="ECO:0000313" key="2">
    <source>
        <dbReference type="EMBL" id="TDY61611.1"/>
    </source>
</evidence>
<reference evidence="2 3" key="1">
    <citation type="submission" date="2019-03" db="EMBL/GenBank/DDBJ databases">
        <title>Genomic Encyclopedia of Type Strains, Phase IV (KMG-IV): sequencing the most valuable type-strain genomes for metagenomic binning, comparative biology and taxonomic classification.</title>
        <authorList>
            <person name="Goeker M."/>
        </authorList>
    </citation>
    <scope>NUCLEOTIDE SEQUENCE [LARGE SCALE GENOMIC DNA]</scope>
    <source>
        <strain evidence="2 3">DSM 25964</strain>
    </source>
</reference>
<dbReference type="NCBIfam" id="TIGR01409">
    <property type="entry name" value="TAT_signal_seq"/>
    <property type="match status" value="1"/>
</dbReference>
<name>A0A4V3HGJ0_9BACT</name>